<dbReference type="OrthoDB" id="205514at2759"/>
<dbReference type="Gene3D" id="3.30.460.10">
    <property type="entry name" value="Beta Polymerase, domain 2"/>
    <property type="match status" value="1"/>
</dbReference>
<dbReference type="Gene3D" id="1.10.150.110">
    <property type="entry name" value="DNA polymerase beta, N-terminal domain-like"/>
    <property type="match status" value="1"/>
</dbReference>
<comment type="subcellular location">
    <subcellularLocation>
        <location evidence="1">Nucleus</location>
    </subcellularLocation>
</comment>
<dbReference type="InterPro" id="IPR022312">
    <property type="entry name" value="DNA_pol_X"/>
</dbReference>
<dbReference type="PRINTS" id="PR00870">
    <property type="entry name" value="DNAPOLXBETA"/>
</dbReference>
<dbReference type="Gene3D" id="3.30.210.10">
    <property type="entry name" value="DNA polymerase, thumb domain"/>
    <property type="match status" value="1"/>
</dbReference>
<dbReference type="Proteomes" id="UP000275078">
    <property type="component" value="Unassembled WGS sequence"/>
</dbReference>
<dbReference type="FunFam" id="1.10.150.20:FF:000010">
    <property type="entry name" value="DNA polymerase lambda"/>
    <property type="match status" value="1"/>
</dbReference>
<dbReference type="InterPro" id="IPR037160">
    <property type="entry name" value="DNA_Pol_thumb_sf"/>
</dbReference>
<dbReference type="SUPFAM" id="SSF81585">
    <property type="entry name" value="PsbU/PolX domain-like"/>
    <property type="match status" value="1"/>
</dbReference>
<dbReference type="EMBL" id="ML119651">
    <property type="protein sequence ID" value="RPA86090.1"/>
    <property type="molecule type" value="Genomic_DNA"/>
</dbReference>
<evidence type="ECO:0000313" key="15">
    <source>
        <dbReference type="Proteomes" id="UP000275078"/>
    </source>
</evidence>
<dbReference type="InterPro" id="IPR010996">
    <property type="entry name" value="HHH_MUS81"/>
</dbReference>
<dbReference type="SMART" id="SM00483">
    <property type="entry name" value="POLXc"/>
    <property type="match status" value="1"/>
</dbReference>
<keyword evidence="8" id="KW-0239">DNA-directed DNA polymerase</keyword>
<dbReference type="PANTHER" id="PTHR11276">
    <property type="entry name" value="DNA POLYMERASE TYPE-X FAMILY MEMBER"/>
    <property type="match status" value="1"/>
</dbReference>
<dbReference type="InterPro" id="IPR027421">
    <property type="entry name" value="DNA_pol_lamdba_lyase_dom_sf"/>
</dbReference>
<sequence>MQRYDSAIDMTGSDRDEDELPEHTKEPTVAGPIGPHMHHKRPLSPVAASSSSGPPSRSASPHSVHSPHSAIHSTDSPPNSAGHHDNTTSPHDLGAPLDLSLLSLPPVAVIPTRLSPEALHDLHEQLSAANADLVTTFPSDGQTADIHRARFFLGQINTPKRAAFELRKLGVHTEEVEAGTSREAVWQDDGLITVVKVEWWEKCLEKDGVQSINPYIVYVGRLTEGPPGGDGKKRALPSAEELVKEREMKRRRILERAQGDAGGSDSRVKVIPGKPWTKPNTTTSVDEEFGVKRPKLMRKTTSEYEREKGLANQVQPRYVREQLKLAVHRPHPLHCPNDAFINVLKTIKLSRTLQLDDIGIRAYSTAISAIQAYPYELLSSSTLLTLPGCDGKTSALFYEWYNSSPDDVSQRKIQAVEEIEQSEEYRVMKEFYQIWGVGAKTAREFYLDKGWRSLDDVIEFGWNQLSRVQQIGLKFYDEINFIPIPRPEVARIGALVGKVADELRPGYEYIITGGYRRGKEQSGDVDMVLCHRDEEQTRGGFLTMLVTRLEEEGWVTHTLYLGRGGGFGTQRVGEPPRSHGLAHGEGAEELEKAMVMWQEQDPASPFYKEEGGRNVSPHRRVDIILSPPSCVGTAVLGWTGGTTYERDLRRWVEKRWGWKFDSGGVWERGSGRRVELGEWAEGEDLVQCERRVIEGLGLEYFKPELRNTG</sequence>
<dbReference type="GO" id="GO:0003887">
    <property type="term" value="F:DNA-directed DNA polymerase activity"/>
    <property type="evidence" value="ECO:0007669"/>
    <property type="project" value="UniProtKB-KW"/>
</dbReference>
<keyword evidence="5" id="KW-0548">Nucleotidyltransferase</keyword>
<evidence type="ECO:0000256" key="6">
    <source>
        <dbReference type="ARBA" id="ARBA00022723"/>
    </source>
</evidence>
<comment type="catalytic activity">
    <reaction evidence="11">
        <text>DNA(n) + a 2'-deoxyribonucleoside 5'-triphosphate = DNA(n+1) + diphosphate</text>
        <dbReference type="Rhea" id="RHEA:22508"/>
        <dbReference type="Rhea" id="RHEA-COMP:17339"/>
        <dbReference type="Rhea" id="RHEA-COMP:17340"/>
        <dbReference type="ChEBI" id="CHEBI:33019"/>
        <dbReference type="ChEBI" id="CHEBI:61560"/>
        <dbReference type="ChEBI" id="CHEBI:173112"/>
        <dbReference type="EC" id="2.7.7.7"/>
    </reaction>
</comment>
<dbReference type="Pfam" id="PF10391">
    <property type="entry name" value="DNA_pol_lambd_f"/>
    <property type="match status" value="1"/>
</dbReference>
<comment type="similarity">
    <text evidence="2">Belongs to the DNA polymerase type-X family.</text>
</comment>
<keyword evidence="10" id="KW-0539">Nucleus</keyword>
<keyword evidence="7" id="KW-0227">DNA damage</keyword>
<keyword evidence="15" id="KW-1185">Reference proteome</keyword>
<dbReference type="PANTHER" id="PTHR11276:SF29">
    <property type="entry name" value="DNA POLYMERASE TYPE-X FAMILY PROTEIN POL4"/>
    <property type="match status" value="1"/>
</dbReference>
<dbReference type="STRING" id="1160509.A0A3N4IPG7"/>
<evidence type="ECO:0000256" key="4">
    <source>
        <dbReference type="ARBA" id="ARBA00022679"/>
    </source>
</evidence>
<dbReference type="FunFam" id="3.30.210.10:FF:000005">
    <property type="entry name" value="DNA polymerase IV"/>
    <property type="match status" value="1"/>
</dbReference>
<dbReference type="Pfam" id="PF14716">
    <property type="entry name" value="HHH_8"/>
    <property type="match status" value="1"/>
</dbReference>
<organism evidence="14 15">
    <name type="scientific">Ascobolus immersus RN42</name>
    <dbReference type="NCBI Taxonomy" id="1160509"/>
    <lineage>
        <taxon>Eukaryota</taxon>
        <taxon>Fungi</taxon>
        <taxon>Dikarya</taxon>
        <taxon>Ascomycota</taxon>
        <taxon>Pezizomycotina</taxon>
        <taxon>Pezizomycetes</taxon>
        <taxon>Pezizales</taxon>
        <taxon>Ascobolaceae</taxon>
        <taxon>Ascobolus</taxon>
    </lineage>
</organism>
<proteinExistence type="inferred from homology"/>
<evidence type="ECO:0000256" key="12">
    <source>
        <dbReference type="SAM" id="MobiDB-lite"/>
    </source>
</evidence>
<feature type="region of interest" description="Disordered" evidence="12">
    <location>
        <begin position="257"/>
        <end position="284"/>
    </location>
</feature>
<dbReference type="Gene3D" id="1.10.150.20">
    <property type="entry name" value="5' to 3' exonuclease, C-terminal subdomain"/>
    <property type="match status" value="1"/>
</dbReference>
<feature type="domain" description="DNA-directed DNA polymerase X" evidence="13">
    <location>
        <begin position="335"/>
        <end position="707"/>
    </location>
</feature>
<dbReference type="GO" id="GO:0046872">
    <property type="term" value="F:metal ion binding"/>
    <property type="evidence" value="ECO:0007669"/>
    <property type="project" value="UniProtKB-KW"/>
</dbReference>
<dbReference type="SUPFAM" id="SSF47802">
    <property type="entry name" value="DNA polymerase beta, N-terminal domain-like"/>
    <property type="match status" value="1"/>
</dbReference>
<evidence type="ECO:0000256" key="5">
    <source>
        <dbReference type="ARBA" id="ARBA00022695"/>
    </source>
</evidence>
<name>A0A3N4IPG7_ASCIM</name>
<dbReference type="InterPro" id="IPR043519">
    <property type="entry name" value="NT_sf"/>
</dbReference>
<dbReference type="PRINTS" id="PR00869">
    <property type="entry name" value="DNAPOLX"/>
</dbReference>
<dbReference type="SUPFAM" id="SSF81301">
    <property type="entry name" value="Nucleotidyltransferase"/>
    <property type="match status" value="1"/>
</dbReference>
<evidence type="ECO:0000256" key="7">
    <source>
        <dbReference type="ARBA" id="ARBA00022763"/>
    </source>
</evidence>
<feature type="region of interest" description="Disordered" evidence="12">
    <location>
        <begin position="1"/>
        <end position="94"/>
    </location>
</feature>
<dbReference type="GO" id="GO:0005634">
    <property type="term" value="C:nucleus"/>
    <property type="evidence" value="ECO:0007669"/>
    <property type="project" value="UniProtKB-SubCell"/>
</dbReference>
<dbReference type="EC" id="2.7.7.7" evidence="3"/>
<dbReference type="InterPro" id="IPR029398">
    <property type="entry name" value="PolB_thumb"/>
</dbReference>
<dbReference type="GO" id="GO:0003677">
    <property type="term" value="F:DNA binding"/>
    <property type="evidence" value="ECO:0007669"/>
    <property type="project" value="InterPro"/>
</dbReference>
<keyword evidence="6" id="KW-0479">Metal-binding</keyword>
<feature type="compositionally biased region" description="Low complexity" evidence="12">
    <location>
        <begin position="43"/>
        <end position="73"/>
    </location>
</feature>
<evidence type="ECO:0000259" key="13">
    <source>
        <dbReference type="SMART" id="SM00483"/>
    </source>
</evidence>
<evidence type="ECO:0000313" key="14">
    <source>
        <dbReference type="EMBL" id="RPA86090.1"/>
    </source>
</evidence>
<dbReference type="FunFam" id="1.10.150.110:FF:000005">
    <property type="entry name" value="DNA polymerase POL4"/>
    <property type="match status" value="1"/>
</dbReference>
<dbReference type="GO" id="GO:0006303">
    <property type="term" value="P:double-strand break repair via nonhomologous end joining"/>
    <property type="evidence" value="ECO:0007669"/>
    <property type="project" value="TreeGrafter"/>
</dbReference>
<evidence type="ECO:0000256" key="2">
    <source>
        <dbReference type="ARBA" id="ARBA00008323"/>
    </source>
</evidence>
<gene>
    <name evidence="14" type="ORF">BJ508DRAFT_159688</name>
</gene>
<evidence type="ECO:0000256" key="9">
    <source>
        <dbReference type="ARBA" id="ARBA00023204"/>
    </source>
</evidence>
<reference evidence="14 15" key="1">
    <citation type="journal article" date="2018" name="Nat. Ecol. Evol.">
        <title>Pezizomycetes genomes reveal the molecular basis of ectomycorrhizal truffle lifestyle.</title>
        <authorList>
            <person name="Murat C."/>
            <person name="Payen T."/>
            <person name="Noel B."/>
            <person name="Kuo A."/>
            <person name="Morin E."/>
            <person name="Chen J."/>
            <person name="Kohler A."/>
            <person name="Krizsan K."/>
            <person name="Balestrini R."/>
            <person name="Da Silva C."/>
            <person name="Montanini B."/>
            <person name="Hainaut M."/>
            <person name="Levati E."/>
            <person name="Barry K.W."/>
            <person name="Belfiori B."/>
            <person name="Cichocki N."/>
            <person name="Clum A."/>
            <person name="Dockter R.B."/>
            <person name="Fauchery L."/>
            <person name="Guy J."/>
            <person name="Iotti M."/>
            <person name="Le Tacon F."/>
            <person name="Lindquist E.A."/>
            <person name="Lipzen A."/>
            <person name="Malagnac F."/>
            <person name="Mello A."/>
            <person name="Molinier V."/>
            <person name="Miyauchi S."/>
            <person name="Poulain J."/>
            <person name="Riccioni C."/>
            <person name="Rubini A."/>
            <person name="Sitrit Y."/>
            <person name="Splivallo R."/>
            <person name="Traeger S."/>
            <person name="Wang M."/>
            <person name="Zifcakova L."/>
            <person name="Wipf D."/>
            <person name="Zambonelli A."/>
            <person name="Paolocci F."/>
            <person name="Nowrousian M."/>
            <person name="Ottonello S."/>
            <person name="Baldrian P."/>
            <person name="Spatafora J.W."/>
            <person name="Henrissat B."/>
            <person name="Nagy L.G."/>
            <person name="Aury J.M."/>
            <person name="Wincker P."/>
            <person name="Grigoriev I.V."/>
            <person name="Bonfante P."/>
            <person name="Martin F.M."/>
        </authorList>
    </citation>
    <scope>NUCLEOTIDE SEQUENCE [LARGE SCALE GENOMIC DNA]</scope>
    <source>
        <strain evidence="14 15">RN42</strain>
    </source>
</reference>
<dbReference type="InterPro" id="IPR028207">
    <property type="entry name" value="DNA_pol_B_palm_palm"/>
</dbReference>
<evidence type="ECO:0000256" key="10">
    <source>
        <dbReference type="ARBA" id="ARBA00023242"/>
    </source>
</evidence>
<dbReference type="InterPro" id="IPR018944">
    <property type="entry name" value="DNA_pol_lambd_fingers_domain"/>
</dbReference>
<dbReference type="InterPro" id="IPR002054">
    <property type="entry name" value="DNA-dir_DNA_pol_X"/>
</dbReference>
<dbReference type="InterPro" id="IPR002008">
    <property type="entry name" value="DNA_pol_X_beta-like"/>
</dbReference>
<keyword evidence="9" id="KW-0234">DNA repair</keyword>
<accession>A0A3N4IPG7</accession>
<evidence type="ECO:0000256" key="1">
    <source>
        <dbReference type="ARBA" id="ARBA00004123"/>
    </source>
</evidence>
<evidence type="ECO:0000256" key="3">
    <source>
        <dbReference type="ARBA" id="ARBA00012417"/>
    </source>
</evidence>
<dbReference type="AlphaFoldDB" id="A0A3N4IPG7"/>
<dbReference type="CDD" id="cd00141">
    <property type="entry name" value="NT_POLXc"/>
    <property type="match status" value="1"/>
</dbReference>
<keyword evidence="4 14" id="KW-0808">Transferase</keyword>
<dbReference type="Pfam" id="PF14791">
    <property type="entry name" value="DNA_pol_B_thumb"/>
    <property type="match status" value="1"/>
</dbReference>
<protein>
    <recommendedName>
        <fullName evidence="3">DNA-directed DNA polymerase</fullName>
        <ecNumber evidence="3">2.7.7.7</ecNumber>
    </recommendedName>
</protein>
<dbReference type="Pfam" id="PF14792">
    <property type="entry name" value="DNA_pol_B_palm"/>
    <property type="match status" value="1"/>
</dbReference>
<evidence type="ECO:0000256" key="11">
    <source>
        <dbReference type="ARBA" id="ARBA00049244"/>
    </source>
</evidence>
<evidence type="ECO:0000256" key="8">
    <source>
        <dbReference type="ARBA" id="ARBA00022932"/>
    </source>
</evidence>